<name>A0ACC3MW73_9PEZI</name>
<dbReference type="EMBL" id="JAUTXU010000134">
    <property type="protein sequence ID" value="KAK3704909.1"/>
    <property type="molecule type" value="Genomic_DNA"/>
</dbReference>
<proteinExistence type="predicted"/>
<evidence type="ECO:0000313" key="1">
    <source>
        <dbReference type="EMBL" id="KAK3704909.1"/>
    </source>
</evidence>
<organism evidence="1 2">
    <name type="scientific">Vermiconidia calcicola</name>
    <dbReference type="NCBI Taxonomy" id="1690605"/>
    <lineage>
        <taxon>Eukaryota</taxon>
        <taxon>Fungi</taxon>
        <taxon>Dikarya</taxon>
        <taxon>Ascomycota</taxon>
        <taxon>Pezizomycotina</taxon>
        <taxon>Dothideomycetes</taxon>
        <taxon>Dothideomycetidae</taxon>
        <taxon>Mycosphaerellales</taxon>
        <taxon>Extremaceae</taxon>
        <taxon>Vermiconidia</taxon>
    </lineage>
</organism>
<reference evidence="1" key="1">
    <citation type="submission" date="2023-07" db="EMBL/GenBank/DDBJ databases">
        <title>Black Yeasts Isolated from many extreme environments.</title>
        <authorList>
            <person name="Coleine C."/>
            <person name="Stajich J.E."/>
            <person name="Selbmann L."/>
        </authorList>
    </citation>
    <scope>NUCLEOTIDE SEQUENCE</scope>
    <source>
        <strain evidence="1">CCFEE 5714</strain>
    </source>
</reference>
<dbReference type="Proteomes" id="UP001281147">
    <property type="component" value="Unassembled WGS sequence"/>
</dbReference>
<protein>
    <submittedName>
        <fullName evidence="1">Uncharacterized protein</fullName>
    </submittedName>
</protein>
<sequence length="423" mass="46892">MTSNSNTEYTFQSISDRESLRSGPTPQTSTQWLEVSPENVTYSSLVGVPLSPRAEGVNSTFRLQTEYWTLKCPTITAGALLEEERMVTDSRHRNQTGLWVGTAGSSSTLMSNTSAVTKDGFCGRKPSELNVQPRVIVYNAWPVYPEHMSPLWSFDRIGSLCYMKTSYVEMEVECFGQQCAAARVRRSTLNNISTSWTYLDDQECTMWARFAHHFVKDVDSHGVGEGTVPQSYLANPDTPSLRTAARTILQLDQGVYADRLAQLMNTFWSASRGYRALVEGLSDDNASQNATEQSRRLLPSFDTAQGQTSRRVEVVMCHRGWLAALLFTSLILLVASLIPAAVRITTHTPDLSFDISTMIRDNPYVATPPGGSTLKCSERARLLRDRSVRFGDVAPDNGVGHLAIGSIDNGYTVARVLNGRKYE</sequence>
<evidence type="ECO:0000313" key="2">
    <source>
        <dbReference type="Proteomes" id="UP001281147"/>
    </source>
</evidence>
<keyword evidence="2" id="KW-1185">Reference proteome</keyword>
<gene>
    <name evidence="1" type="ORF">LTR37_013600</name>
</gene>
<accession>A0ACC3MW73</accession>
<comment type="caution">
    <text evidence="1">The sequence shown here is derived from an EMBL/GenBank/DDBJ whole genome shotgun (WGS) entry which is preliminary data.</text>
</comment>